<reference evidence="4" key="1">
    <citation type="journal article" date="2019" name="Int. J. Syst. Evol. Microbiol.">
        <title>The Global Catalogue of Microorganisms (GCM) 10K type strain sequencing project: providing services to taxonomists for standard genome sequencing and annotation.</title>
        <authorList>
            <consortium name="The Broad Institute Genomics Platform"/>
            <consortium name="The Broad Institute Genome Sequencing Center for Infectious Disease"/>
            <person name="Wu L."/>
            <person name="Ma J."/>
        </authorList>
    </citation>
    <scope>NUCLEOTIDE SEQUENCE [LARGE SCALE GENOMIC DNA]</scope>
    <source>
        <strain evidence="4">JCM 12165</strain>
    </source>
</reference>
<sequence length="316" mass="31893">MPKYSTHEPPTIPTLRPTADRLTQRLPEPPTGSTAPTAPTEPTAAPGASRAPDLTINKVIAGAGAAATSAILGSFFGAAGTVTGAAFGSVASTVATVVYQRSLDRTRDRLVARVKVTPSRRTDVAEAQVRLPTQRVAPEGETVRMRVEPDIQPKPRRRGRPWLWVAGSTALVFAIGLLVVTGVEWAKGSTLTTGETGTSVGRVLTGGAPAAEPTRAPNPTESNQGTQPSSPAEPSTAPTLAPTPSPTPDSGATRNPGPTQQLPGLGNGNGENPPESNSNHGTQSSAPRSPLVPVPGGAGSQGGAGGAGTRGGASSQ</sequence>
<protein>
    <submittedName>
        <fullName evidence="3">Uncharacterized protein</fullName>
    </submittedName>
</protein>
<feature type="compositionally biased region" description="Polar residues" evidence="1">
    <location>
        <begin position="250"/>
        <end position="261"/>
    </location>
</feature>
<name>A0ABW4FRJ6_9PSEU</name>
<feature type="compositionally biased region" description="Low complexity" evidence="1">
    <location>
        <begin position="190"/>
        <end position="201"/>
    </location>
</feature>
<keyword evidence="2" id="KW-1133">Transmembrane helix</keyword>
<feature type="transmembrane region" description="Helical" evidence="2">
    <location>
        <begin position="75"/>
        <end position="99"/>
    </location>
</feature>
<feature type="region of interest" description="Disordered" evidence="1">
    <location>
        <begin position="190"/>
        <end position="316"/>
    </location>
</feature>
<evidence type="ECO:0000313" key="4">
    <source>
        <dbReference type="Proteomes" id="UP001597145"/>
    </source>
</evidence>
<accession>A0ABW4FRJ6</accession>
<organism evidence="3 4">
    <name type="scientific">Pseudonocardia aurantiaca</name>
    <dbReference type="NCBI Taxonomy" id="75290"/>
    <lineage>
        <taxon>Bacteria</taxon>
        <taxon>Bacillati</taxon>
        <taxon>Actinomycetota</taxon>
        <taxon>Actinomycetes</taxon>
        <taxon>Pseudonocardiales</taxon>
        <taxon>Pseudonocardiaceae</taxon>
        <taxon>Pseudonocardia</taxon>
    </lineage>
</organism>
<feature type="transmembrane region" description="Helical" evidence="2">
    <location>
        <begin position="162"/>
        <end position="183"/>
    </location>
</feature>
<gene>
    <name evidence="3" type="ORF">ACFSCY_26100</name>
</gene>
<feature type="compositionally biased region" description="Low complexity" evidence="1">
    <location>
        <begin position="31"/>
        <end position="49"/>
    </location>
</feature>
<feature type="region of interest" description="Disordered" evidence="1">
    <location>
        <begin position="1"/>
        <end position="50"/>
    </location>
</feature>
<dbReference type="EMBL" id="JBHUCP010000022">
    <property type="protein sequence ID" value="MFD1532902.1"/>
    <property type="molecule type" value="Genomic_DNA"/>
</dbReference>
<dbReference type="RefSeq" id="WP_343984592.1">
    <property type="nucleotide sequence ID" value="NZ_BAAAJG010000025.1"/>
</dbReference>
<feature type="compositionally biased region" description="Polar residues" evidence="1">
    <location>
        <begin position="217"/>
        <end position="227"/>
    </location>
</feature>
<feature type="compositionally biased region" description="Low complexity" evidence="1">
    <location>
        <begin position="228"/>
        <end position="240"/>
    </location>
</feature>
<feature type="compositionally biased region" description="Low complexity" evidence="1">
    <location>
        <begin position="270"/>
        <end position="279"/>
    </location>
</feature>
<evidence type="ECO:0000313" key="3">
    <source>
        <dbReference type="EMBL" id="MFD1532902.1"/>
    </source>
</evidence>
<dbReference type="Proteomes" id="UP001597145">
    <property type="component" value="Unassembled WGS sequence"/>
</dbReference>
<evidence type="ECO:0000256" key="2">
    <source>
        <dbReference type="SAM" id="Phobius"/>
    </source>
</evidence>
<feature type="compositionally biased region" description="Gly residues" evidence="1">
    <location>
        <begin position="296"/>
        <end position="316"/>
    </location>
</feature>
<keyword evidence="2" id="KW-0812">Transmembrane</keyword>
<comment type="caution">
    <text evidence="3">The sequence shown here is derived from an EMBL/GenBank/DDBJ whole genome shotgun (WGS) entry which is preliminary data.</text>
</comment>
<keyword evidence="2" id="KW-0472">Membrane</keyword>
<evidence type="ECO:0000256" key="1">
    <source>
        <dbReference type="SAM" id="MobiDB-lite"/>
    </source>
</evidence>
<proteinExistence type="predicted"/>
<keyword evidence="4" id="KW-1185">Reference proteome</keyword>